<evidence type="ECO:0000313" key="4">
    <source>
        <dbReference type="EMBL" id="MCL7030246.1"/>
    </source>
</evidence>
<feature type="binding site" evidence="3">
    <location>
        <position position="127"/>
    </location>
    <ligand>
        <name>Zn(2+)</name>
        <dbReference type="ChEBI" id="CHEBI:29105"/>
    </ligand>
</feature>
<dbReference type="EMBL" id="JAJJMA010099239">
    <property type="protein sequence ID" value="MCL7030246.1"/>
    <property type="molecule type" value="Genomic_DNA"/>
</dbReference>
<accession>A0AA41V4A5</accession>
<proteinExistence type="predicted"/>
<dbReference type="GO" id="GO:0046872">
    <property type="term" value="F:metal ion binding"/>
    <property type="evidence" value="ECO:0007669"/>
    <property type="project" value="UniProtKB-KW"/>
</dbReference>
<evidence type="ECO:0000256" key="1">
    <source>
        <dbReference type="ARBA" id="ARBA00022723"/>
    </source>
</evidence>
<dbReference type="PANTHER" id="PTHR10122">
    <property type="entry name" value="CYTOCHROME C OXIDASE SUBUNIT 5B, MITOCHONDRIAL"/>
    <property type="match status" value="1"/>
</dbReference>
<evidence type="ECO:0000256" key="2">
    <source>
        <dbReference type="ARBA" id="ARBA00022833"/>
    </source>
</evidence>
<feature type="binding site" evidence="3">
    <location>
        <position position="100"/>
    </location>
    <ligand>
        <name>Zn(2+)</name>
        <dbReference type="ChEBI" id="CHEBI:29105"/>
    </ligand>
</feature>
<keyword evidence="1 3" id="KW-0479">Metal-binding</keyword>
<keyword evidence="5" id="KW-1185">Reference proteome</keyword>
<sequence length="160" mass="17935">MWRRACSLPKPWRYAMNQNRRAVFNLVPNTTSTKTTCLPFQRTCSYFLSNQASSDSALKVRVNAVMPIPTGDPESPFPSGTKESPTIIESASDHKRLVGCPGGIGKDDHTVVWFWLEKDKPHECHVCNQYFKLQVVGPEEFPDAGKNKTGMCLLFIVCVV</sequence>
<protein>
    <recommendedName>
        <fullName evidence="6">Cytochrome c oxidase subunit Vb</fullName>
    </recommendedName>
</protein>
<dbReference type="GO" id="GO:0005740">
    <property type="term" value="C:mitochondrial envelope"/>
    <property type="evidence" value="ECO:0007669"/>
    <property type="project" value="InterPro"/>
</dbReference>
<comment type="caution">
    <text evidence="4">The sequence shown here is derived from an EMBL/GenBank/DDBJ whole genome shotgun (WGS) entry which is preliminary data.</text>
</comment>
<gene>
    <name evidence="4" type="ORF">MKW94_011265</name>
</gene>
<name>A0AA41V4A5_PAPNU</name>
<dbReference type="PROSITE" id="PS51359">
    <property type="entry name" value="COX5B_2"/>
    <property type="match status" value="1"/>
</dbReference>
<organism evidence="4 5">
    <name type="scientific">Papaver nudicaule</name>
    <name type="common">Iceland poppy</name>
    <dbReference type="NCBI Taxonomy" id="74823"/>
    <lineage>
        <taxon>Eukaryota</taxon>
        <taxon>Viridiplantae</taxon>
        <taxon>Streptophyta</taxon>
        <taxon>Embryophyta</taxon>
        <taxon>Tracheophyta</taxon>
        <taxon>Spermatophyta</taxon>
        <taxon>Magnoliopsida</taxon>
        <taxon>Ranunculales</taxon>
        <taxon>Papaveraceae</taxon>
        <taxon>Papaveroideae</taxon>
        <taxon>Papaver</taxon>
    </lineage>
</organism>
<dbReference type="PANTHER" id="PTHR10122:SF0">
    <property type="entry name" value="CYTOCHROME C OXIDASE SUBUNIT 5B, ISOFORM A-RELATED"/>
    <property type="match status" value="1"/>
</dbReference>
<dbReference type="Proteomes" id="UP001177140">
    <property type="component" value="Unassembled WGS sequence"/>
</dbReference>
<evidence type="ECO:0000313" key="5">
    <source>
        <dbReference type="Proteomes" id="UP001177140"/>
    </source>
</evidence>
<dbReference type="InterPro" id="IPR002124">
    <property type="entry name" value="Cyt_c_oxidase_su5b"/>
</dbReference>
<dbReference type="InterPro" id="IPR036972">
    <property type="entry name" value="Cyt_c_oxidase_su5b_sf"/>
</dbReference>
<keyword evidence="2 3" id="KW-0862">Zinc</keyword>
<feature type="binding site" evidence="3">
    <location>
        <position position="124"/>
    </location>
    <ligand>
        <name>Zn(2+)</name>
        <dbReference type="ChEBI" id="CHEBI:29105"/>
    </ligand>
</feature>
<reference evidence="4" key="1">
    <citation type="submission" date="2022-03" db="EMBL/GenBank/DDBJ databases">
        <title>A functionally conserved STORR gene fusion in Papaver species that diverged 16.8 million years ago.</title>
        <authorList>
            <person name="Catania T."/>
        </authorList>
    </citation>
    <scope>NUCLEOTIDE SEQUENCE</scope>
    <source>
        <strain evidence="4">S-191538</strain>
    </source>
</reference>
<evidence type="ECO:0008006" key="6">
    <source>
        <dbReference type="Google" id="ProtNLM"/>
    </source>
</evidence>
<feature type="binding site" evidence="3">
    <location>
        <position position="109"/>
    </location>
    <ligand>
        <name>Zn(2+)</name>
        <dbReference type="ChEBI" id="CHEBI:29105"/>
    </ligand>
</feature>
<dbReference type="GO" id="GO:0045277">
    <property type="term" value="C:respiratory chain complex IV"/>
    <property type="evidence" value="ECO:0007669"/>
    <property type="project" value="InterPro"/>
</dbReference>
<dbReference type="Pfam" id="PF01215">
    <property type="entry name" value="COX5B"/>
    <property type="match status" value="1"/>
</dbReference>
<dbReference type="AlphaFoldDB" id="A0AA41V4A5"/>
<dbReference type="GO" id="GO:0006123">
    <property type="term" value="P:mitochondrial electron transport, cytochrome c to oxygen"/>
    <property type="evidence" value="ECO:0007669"/>
    <property type="project" value="InterPro"/>
</dbReference>
<dbReference type="SUPFAM" id="SSF57802">
    <property type="entry name" value="Rubredoxin-like"/>
    <property type="match status" value="1"/>
</dbReference>
<evidence type="ECO:0000256" key="3">
    <source>
        <dbReference type="PIRSR" id="PIRSR602124-2"/>
    </source>
</evidence>
<dbReference type="Gene3D" id="2.60.11.10">
    <property type="entry name" value="Cytochrome c oxidase, subunit Vb"/>
    <property type="match status" value="1"/>
</dbReference>